<dbReference type="GO" id="GO:0003723">
    <property type="term" value="F:RNA binding"/>
    <property type="evidence" value="ECO:0007669"/>
    <property type="project" value="UniProtKB-KW"/>
</dbReference>
<evidence type="ECO:0000256" key="16">
    <source>
        <dbReference type="ARBA" id="ARBA00023242"/>
    </source>
</evidence>
<organism evidence="21 22">
    <name type="scientific">Absidia repens</name>
    <dbReference type="NCBI Taxonomy" id="90262"/>
    <lineage>
        <taxon>Eukaryota</taxon>
        <taxon>Fungi</taxon>
        <taxon>Fungi incertae sedis</taxon>
        <taxon>Mucoromycota</taxon>
        <taxon>Mucoromycotina</taxon>
        <taxon>Mucoromycetes</taxon>
        <taxon>Mucorales</taxon>
        <taxon>Cunninghamellaceae</taxon>
        <taxon>Absidia</taxon>
    </lineage>
</organism>
<dbReference type="GO" id="GO:0000176">
    <property type="term" value="C:nuclear exosome (RNase complex)"/>
    <property type="evidence" value="ECO:0007669"/>
    <property type="project" value="UniProtKB-ARBA"/>
</dbReference>
<evidence type="ECO:0000256" key="19">
    <source>
        <dbReference type="SAM" id="MobiDB-lite"/>
    </source>
</evidence>
<comment type="catalytic activity">
    <reaction evidence="1">
        <text>Exonucleolytic cleavage in the 3'- to 5'-direction to yield nucleoside 5'-phosphates.</text>
        <dbReference type="EC" id="3.1.13.1"/>
    </reaction>
</comment>
<keyword evidence="12" id="KW-0271">Exosome</keyword>
<dbReference type="InterPro" id="IPR001900">
    <property type="entry name" value="RNase_II/R"/>
</dbReference>
<evidence type="ECO:0000256" key="18">
    <source>
        <dbReference type="RuleBase" id="RU003901"/>
    </source>
</evidence>
<dbReference type="OrthoDB" id="372421at2759"/>
<dbReference type="EC" id="3.1.13.1" evidence="6"/>
<sequence>MTIKVDRSFYRKSRSNGIVKLVREQYLRSDIPCLMAACTVCHNDQSQLLDSTASHYIIPDLSVIMRYQEILEQDELCNIIISQTMTTWLEQHDKTKTYRKLRQILNDRRRKSVLFYNEIFDKTKVARLPDETMAQRDWRSLCVMAHWYQQHFSKQQHKAAKIILLSEVFGQQDLPAALMDANDSGILVYSMQQYLATYFRDYPLLQSLVNVLADVVLEEDMDRIHIASSKTSSSSSSSAAVNGYIEYKSMDELEVGIKSARYYSGVIRCRGESTRHQASIHLGDGKDILIIGNEHRNRAVHGDVVVVELLSESNWGTLCNEITFDNPNDNEDMLSAKETKNALTQPTGRVVGILNRNWRSYVATIQQDEANPGGSFHLAIPLDSTIPKIRIRYQDVKLIENQRIVVRIDNWPVSSQYPNGHYVRSLGPIHQLDSEISAILVEHGISVSQASQGFSEASLKEMPVDTTEHPWKYTKDQVELRKDLRSLTLFSIDPPNCQDIDDALSVRELENGHMELGVHIADVSYFVKENSLTDLEARARATTVYLADRRFDMLPSVLSERVCSLRQNVDRYAVSVLWTIDEAYNVKDTWFGRTIIRSSCEMEYEQAQQFLDGEMTAAGLDATLCNKLRPNVKKLAEILRVIKARRLQKGALELESTEVKFKMADNDQITDIIPKDAMEIHGLVAEAMILANASVGRRIYDSYKDSALLRRHPAPTKYQFRSLIQAAESRGFSIDFTSNRALAQSLEHIVRNSPHDPEMVRLMKTMATYAMNEAGYISSGHYSVDQYYHYGLALEFYTHFTSPIRRYADVVAHRQLLMCVMDPTAMVQQKELDGLSSSVLQDSKVSEICDNLNLKSRESKLAQRDSTELFQSLYVLQQSVEKPLIEDGIISEIRSNGFYVFVPSLGLRGPVFLVDKNGQTTVPLSLLTGKNDQDDEFIPNCALEAQPPTEIKVQSADLAHPIRFCLFDRVRVMLKLRQSHAHRHMVYMTLVGRQQQQQQQQPKAAMMTRNDLMQSIQAQEILESKAATPPPASSTKAETETRRMLKKNKQQNKDSIYSVLEQFRKLALVENQSR</sequence>
<evidence type="ECO:0000256" key="8">
    <source>
        <dbReference type="ARBA" id="ARBA00022490"/>
    </source>
</evidence>
<evidence type="ECO:0000256" key="7">
    <source>
        <dbReference type="ARBA" id="ARBA00016366"/>
    </source>
</evidence>
<dbReference type="InterPro" id="IPR022966">
    <property type="entry name" value="RNase_II/R_CS"/>
</dbReference>
<dbReference type="AlphaFoldDB" id="A0A1X2INU8"/>
<comment type="similarity">
    <text evidence="5 18">Belongs to the RNR ribonuclease family.</text>
</comment>
<evidence type="ECO:0000259" key="20">
    <source>
        <dbReference type="SMART" id="SM00955"/>
    </source>
</evidence>
<dbReference type="Gene3D" id="2.40.50.700">
    <property type="match status" value="1"/>
</dbReference>
<keyword evidence="15" id="KW-0694">RNA-binding</keyword>
<dbReference type="Pfam" id="PF17216">
    <property type="entry name" value="Rrp44_CSD1"/>
    <property type="match status" value="1"/>
</dbReference>
<keyword evidence="13" id="KW-0269">Exonuclease</keyword>
<keyword evidence="10" id="KW-0540">Nuclease</keyword>
<dbReference type="GO" id="GO:0008859">
    <property type="term" value="F:exoribonuclease II activity"/>
    <property type="evidence" value="ECO:0007669"/>
    <property type="project" value="UniProtKB-EC"/>
</dbReference>
<evidence type="ECO:0000256" key="11">
    <source>
        <dbReference type="ARBA" id="ARBA00022801"/>
    </source>
</evidence>
<evidence type="ECO:0000256" key="9">
    <source>
        <dbReference type="ARBA" id="ARBA00022552"/>
    </source>
</evidence>
<comment type="caution">
    <text evidence="21">The sequence shown here is derived from an EMBL/GenBank/DDBJ whole genome shotgun (WGS) entry which is preliminary data.</text>
</comment>
<dbReference type="GO" id="GO:0006364">
    <property type="term" value="P:rRNA processing"/>
    <property type="evidence" value="ECO:0007669"/>
    <property type="project" value="UniProtKB-KW"/>
</dbReference>
<dbReference type="InterPro" id="IPR050180">
    <property type="entry name" value="RNR_Ribonuclease"/>
</dbReference>
<proteinExistence type="inferred from homology"/>
<evidence type="ECO:0000256" key="13">
    <source>
        <dbReference type="ARBA" id="ARBA00022839"/>
    </source>
</evidence>
<evidence type="ECO:0000256" key="2">
    <source>
        <dbReference type="ARBA" id="ARBA00001946"/>
    </source>
</evidence>
<dbReference type="CDD" id="cd09862">
    <property type="entry name" value="PIN_Rrp44-like"/>
    <property type="match status" value="1"/>
</dbReference>
<feature type="domain" description="RNB" evidence="20">
    <location>
        <begin position="481"/>
        <end position="822"/>
    </location>
</feature>
<dbReference type="Proteomes" id="UP000193560">
    <property type="component" value="Unassembled WGS sequence"/>
</dbReference>
<dbReference type="SUPFAM" id="SSF50249">
    <property type="entry name" value="Nucleic acid-binding proteins"/>
    <property type="match status" value="2"/>
</dbReference>
<evidence type="ECO:0000256" key="12">
    <source>
        <dbReference type="ARBA" id="ARBA00022835"/>
    </source>
</evidence>
<dbReference type="InterPro" id="IPR012340">
    <property type="entry name" value="NA-bd_OB-fold"/>
</dbReference>
<evidence type="ECO:0000313" key="21">
    <source>
        <dbReference type="EMBL" id="ORZ19698.1"/>
    </source>
</evidence>
<evidence type="ECO:0000256" key="3">
    <source>
        <dbReference type="ARBA" id="ARBA00004123"/>
    </source>
</evidence>
<dbReference type="FunFam" id="2.40.50.700:FF:000001">
    <property type="entry name" value="Exosome complex exonuclease exoribonuclease (Rrp44)"/>
    <property type="match status" value="1"/>
</dbReference>
<dbReference type="Gene3D" id="3.40.50.1010">
    <property type="entry name" value="5'-nuclease"/>
    <property type="match status" value="1"/>
</dbReference>
<keyword evidence="16" id="KW-0539">Nucleus</keyword>
<evidence type="ECO:0000256" key="10">
    <source>
        <dbReference type="ARBA" id="ARBA00022722"/>
    </source>
</evidence>
<evidence type="ECO:0000256" key="6">
    <source>
        <dbReference type="ARBA" id="ARBA00012163"/>
    </source>
</evidence>
<gene>
    <name evidence="21" type="ORF">BCR42DRAFT_410302</name>
</gene>
<evidence type="ECO:0000313" key="22">
    <source>
        <dbReference type="Proteomes" id="UP000193560"/>
    </source>
</evidence>
<dbReference type="InterPro" id="IPR041505">
    <property type="entry name" value="Dis3_CSD2"/>
</dbReference>
<dbReference type="PANTHER" id="PTHR23355">
    <property type="entry name" value="RIBONUCLEASE"/>
    <property type="match status" value="1"/>
</dbReference>
<dbReference type="Pfam" id="PF17849">
    <property type="entry name" value="OB_Dis3"/>
    <property type="match status" value="1"/>
</dbReference>
<dbReference type="InterPro" id="IPR033771">
    <property type="entry name" value="Rrp44_CSD1"/>
</dbReference>
<keyword evidence="22" id="KW-1185">Reference proteome</keyword>
<evidence type="ECO:0000256" key="17">
    <source>
        <dbReference type="ARBA" id="ARBA00077930"/>
    </source>
</evidence>
<dbReference type="EMBL" id="MCGE01000007">
    <property type="protein sequence ID" value="ORZ19698.1"/>
    <property type="molecule type" value="Genomic_DNA"/>
</dbReference>
<dbReference type="PANTHER" id="PTHR23355:SF30">
    <property type="entry name" value="DIS3-LIKE EXONUCLEASE 1"/>
    <property type="match status" value="1"/>
</dbReference>
<evidence type="ECO:0000256" key="1">
    <source>
        <dbReference type="ARBA" id="ARBA00001849"/>
    </source>
</evidence>
<comment type="subcellular location">
    <subcellularLocation>
        <location evidence="4">Cytoplasm</location>
    </subcellularLocation>
    <subcellularLocation>
        <location evidence="3">Nucleus</location>
    </subcellularLocation>
</comment>
<keyword evidence="14" id="KW-0460">Magnesium</keyword>
<keyword evidence="9" id="KW-0698">rRNA processing</keyword>
<accession>A0A1X2INU8</accession>
<evidence type="ECO:0000256" key="4">
    <source>
        <dbReference type="ARBA" id="ARBA00004496"/>
    </source>
</evidence>
<dbReference type="SMART" id="SM00955">
    <property type="entry name" value="RNB"/>
    <property type="match status" value="1"/>
</dbReference>
<evidence type="ECO:0000256" key="5">
    <source>
        <dbReference type="ARBA" id="ARBA00005785"/>
    </source>
</evidence>
<feature type="region of interest" description="Disordered" evidence="19">
    <location>
        <begin position="1022"/>
        <end position="1052"/>
    </location>
</feature>
<dbReference type="PROSITE" id="PS01175">
    <property type="entry name" value="RIBONUCLEASE_II"/>
    <property type="match status" value="1"/>
</dbReference>
<dbReference type="GO" id="GO:0000177">
    <property type="term" value="C:cytoplasmic exosome (RNase complex)"/>
    <property type="evidence" value="ECO:0007669"/>
    <property type="project" value="TreeGrafter"/>
</dbReference>
<evidence type="ECO:0000256" key="15">
    <source>
        <dbReference type="ARBA" id="ARBA00022884"/>
    </source>
</evidence>
<reference evidence="21 22" key="1">
    <citation type="submission" date="2016-07" db="EMBL/GenBank/DDBJ databases">
        <title>Pervasive Adenine N6-methylation of Active Genes in Fungi.</title>
        <authorList>
            <consortium name="DOE Joint Genome Institute"/>
            <person name="Mondo S.J."/>
            <person name="Dannebaum R.O."/>
            <person name="Kuo R.C."/>
            <person name="Labutti K."/>
            <person name="Haridas S."/>
            <person name="Kuo A."/>
            <person name="Salamov A."/>
            <person name="Ahrendt S.R."/>
            <person name="Lipzen A."/>
            <person name="Sullivan W."/>
            <person name="Andreopoulos W.B."/>
            <person name="Clum A."/>
            <person name="Lindquist E."/>
            <person name="Daum C."/>
            <person name="Ramamoorthy G.K."/>
            <person name="Gryganskyi A."/>
            <person name="Culley D."/>
            <person name="Magnuson J.K."/>
            <person name="James T.Y."/>
            <person name="O'Malley M.A."/>
            <person name="Stajich J.E."/>
            <person name="Spatafora J.W."/>
            <person name="Visel A."/>
            <person name="Grigoriev I.V."/>
        </authorList>
    </citation>
    <scope>NUCLEOTIDE SEQUENCE [LARGE SCALE GENOMIC DNA]</scope>
    <source>
        <strain evidence="21 22">NRRL 1336</strain>
    </source>
</reference>
<keyword evidence="8" id="KW-0963">Cytoplasm</keyword>
<name>A0A1X2INU8_9FUNG</name>
<dbReference type="GO" id="GO:0016075">
    <property type="term" value="P:rRNA catabolic process"/>
    <property type="evidence" value="ECO:0007669"/>
    <property type="project" value="TreeGrafter"/>
</dbReference>
<protein>
    <recommendedName>
        <fullName evidence="7">DIS3-like exonuclease 1</fullName>
        <ecNumber evidence="6">3.1.13.1</ecNumber>
    </recommendedName>
    <alternativeName>
        <fullName evidence="17">Ribosomal RNA-processing protein 44</fullName>
    </alternativeName>
</protein>
<dbReference type="Gene3D" id="2.40.50.140">
    <property type="entry name" value="Nucleic acid-binding proteins"/>
    <property type="match status" value="1"/>
</dbReference>
<evidence type="ECO:0000256" key="14">
    <source>
        <dbReference type="ARBA" id="ARBA00022842"/>
    </source>
</evidence>
<dbReference type="Pfam" id="PF00773">
    <property type="entry name" value="RNB"/>
    <property type="match status" value="1"/>
</dbReference>
<comment type="cofactor">
    <cofactor evidence="2">
        <name>Mg(2+)</name>
        <dbReference type="ChEBI" id="CHEBI:18420"/>
    </cofactor>
</comment>
<dbReference type="GO" id="GO:0000956">
    <property type="term" value="P:nuclear-transcribed mRNA catabolic process"/>
    <property type="evidence" value="ECO:0007669"/>
    <property type="project" value="UniProtKB-ARBA"/>
</dbReference>
<keyword evidence="11" id="KW-0378">Hydrolase</keyword>
<dbReference type="Gene3D" id="2.40.50.690">
    <property type="match status" value="1"/>
</dbReference>
<dbReference type="STRING" id="90262.A0A1X2INU8"/>